<evidence type="ECO:0000313" key="7">
    <source>
        <dbReference type="EMBL" id="VAW78161.1"/>
    </source>
</evidence>
<dbReference type="PANTHER" id="PTHR35093:SF8">
    <property type="entry name" value="OUTER MEMBRANE PROTEIN NMB0088-RELATED"/>
    <property type="match status" value="1"/>
</dbReference>
<keyword evidence="2" id="KW-1134">Transmembrane beta strand</keyword>
<evidence type="ECO:0000256" key="2">
    <source>
        <dbReference type="ARBA" id="ARBA00022452"/>
    </source>
</evidence>
<dbReference type="GO" id="GO:0015483">
    <property type="term" value="F:long-chain fatty acid transporting porin activity"/>
    <property type="evidence" value="ECO:0007669"/>
    <property type="project" value="TreeGrafter"/>
</dbReference>
<dbReference type="GO" id="GO:0009279">
    <property type="term" value="C:cell outer membrane"/>
    <property type="evidence" value="ECO:0007669"/>
    <property type="project" value="UniProtKB-SubCell"/>
</dbReference>
<dbReference type="Pfam" id="PF03349">
    <property type="entry name" value="Toluene_X"/>
    <property type="match status" value="1"/>
</dbReference>
<keyword evidence="6" id="KW-0998">Cell outer membrane</keyword>
<evidence type="ECO:0008006" key="8">
    <source>
        <dbReference type="Google" id="ProtNLM"/>
    </source>
</evidence>
<gene>
    <name evidence="7" type="ORF">MNBD_GAMMA14-1245</name>
</gene>
<protein>
    <recommendedName>
        <fullName evidence="8">Long-chain fatty acid transport protein</fullName>
    </recommendedName>
</protein>
<dbReference type="InterPro" id="IPR005017">
    <property type="entry name" value="OMPP1/FadL/TodX"/>
</dbReference>
<evidence type="ECO:0000256" key="3">
    <source>
        <dbReference type="ARBA" id="ARBA00022692"/>
    </source>
</evidence>
<keyword evidence="4" id="KW-0732">Signal</keyword>
<evidence type="ECO:0000256" key="5">
    <source>
        <dbReference type="ARBA" id="ARBA00023136"/>
    </source>
</evidence>
<accession>A0A3B0YFH0</accession>
<evidence type="ECO:0000256" key="1">
    <source>
        <dbReference type="ARBA" id="ARBA00004571"/>
    </source>
</evidence>
<keyword evidence="3" id="KW-0812">Transmembrane</keyword>
<organism evidence="7">
    <name type="scientific">hydrothermal vent metagenome</name>
    <dbReference type="NCBI Taxonomy" id="652676"/>
    <lineage>
        <taxon>unclassified sequences</taxon>
        <taxon>metagenomes</taxon>
        <taxon>ecological metagenomes</taxon>
    </lineage>
</organism>
<dbReference type="Gene3D" id="2.40.160.60">
    <property type="entry name" value="Outer membrane protein transport protein (OMPP1/FadL/TodX)"/>
    <property type="match status" value="1"/>
</dbReference>
<reference evidence="7" key="1">
    <citation type="submission" date="2018-06" db="EMBL/GenBank/DDBJ databases">
        <authorList>
            <person name="Zhirakovskaya E."/>
        </authorList>
    </citation>
    <scope>NUCLEOTIDE SEQUENCE</scope>
</reference>
<dbReference type="PANTHER" id="PTHR35093">
    <property type="entry name" value="OUTER MEMBRANE PROTEIN NMB0088-RELATED"/>
    <property type="match status" value="1"/>
</dbReference>
<name>A0A3B0YFH0_9ZZZZ</name>
<evidence type="ECO:0000256" key="4">
    <source>
        <dbReference type="ARBA" id="ARBA00022729"/>
    </source>
</evidence>
<proteinExistence type="predicted"/>
<sequence length="430" mass="46866">MKSTTCRAAFALCLPIGLMYPLDVAATNGLNQIGFGAESIGMAGADLAVARDTSALNTNPAGLTQIKGARLDMNLAVADTGGIRHKDVFGNDRNNTNKYPKLGNMAYARRLKGYPITVGLGLFAQGGTGNAYNNLNTAFGTRDDLSIQFRVARITPGFAWQVSDTLSIGASVVGTYADLEQDFFPDTSFANPFDPSMSFFGFRLKDMNDFNTGIKLGLMYKPNDWLTLGAAYNSKVDIKLKGQMEVNLSALGLGRVTYRDAEAKNVDQPQELGVGAAIQATDKLLVSLELTWIEWSDAVTRGMTRASNPDNPAAPPVLNNAVSYNWRDQYILAVGAAYQWNTKTVLRAGYNYGRNPIPDNNLNPLLNIIDKHHLTVGFGYMPDASWQIDGALEWSIRSDETYTNPELPFGPNAEVVGEAVTLHLRLSRNW</sequence>
<dbReference type="SUPFAM" id="SSF56935">
    <property type="entry name" value="Porins"/>
    <property type="match status" value="1"/>
</dbReference>
<dbReference type="AlphaFoldDB" id="A0A3B0YFH0"/>
<comment type="subcellular location">
    <subcellularLocation>
        <location evidence="1">Cell outer membrane</location>
        <topology evidence="1">Multi-pass membrane protein</topology>
    </subcellularLocation>
</comment>
<evidence type="ECO:0000256" key="6">
    <source>
        <dbReference type="ARBA" id="ARBA00023237"/>
    </source>
</evidence>
<dbReference type="EMBL" id="UOFM01000248">
    <property type="protein sequence ID" value="VAW78161.1"/>
    <property type="molecule type" value="Genomic_DNA"/>
</dbReference>
<keyword evidence="5" id="KW-0472">Membrane</keyword>